<dbReference type="AlphaFoldDB" id="A0A239D261"/>
<organism evidence="1 2">
    <name type="scientific">Tropicimonas sediminicola</name>
    <dbReference type="NCBI Taxonomy" id="1031541"/>
    <lineage>
        <taxon>Bacteria</taxon>
        <taxon>Pseudomonadati</taxon>
        <taxon>Pseudomonadota</taxon>
        <taxon>Alphaproteobacteria</taxon>
        <taxon>Rhodobacterales</taxon>
        <taxon>Roseobacteraceae</taxon>
        <taxon>Tropicimonas</taxon>
    </lineage>
</organism>
<keyword evidence="2" id="KW-1185">Reference proteome</keyword>
<accession>A0A239D261</accession>
<dbReference type="Proteomes" id="UP000198426">
    <property type="component" value="Unassembled WGS sequence"/>
</dbReference>
<dbReference type="OrthoDB" id="5296954at2"/>
<evidence type="ECO:0008006" key="3">
    <source>
        <dbReference type="Google" id="ProtNLM"/>
    </source>
</evidence>
<sequence>MTTNAILIVLLLILLVVAIRAKLLSFRAQKPEDYASTAPRFDLSEVLNGTIASEGVIYGPTGRMTNSFVARMEGEWTGRKGTLTEDFTYSNGNRMQRKWFLELRDDTHFVATAEDIEGEGQGVISGATVMLRYRIRLPEEAGGYVLDTTDWMYLMEDGAIMNRSEMRKFGIKVAELVATMRPADAKARDALAAE</sequence>
<dbReference type="EMBL" id="FZOY01000001">
    <property type="protein sequence ID" value="SNS25904.1"/>
    <property type="molecule type" value="Genomic_DNA"/>
</dbReference>
<proteinExistence type="predicted"/>
<reference evidence="1 2" key="1">
    <citation type="submission" date="2017-06" db="EMBL/GenBank/DDBJ databases">
        <authorList>
            <person name="Kim H.J."/>
            <person name="Triplett B.A."/>
        </authorList>
    </citation>
    <scope>NUCLEOTIDE SEQUENCE [LARGE SCALE GENOMIC DNA]</scope>
    <source>
        <strain evidence="1 2">DSM 29339</strain>
    </source>
</reference>
<dbReference type="InterPro" id="IPR024409">
    <property type="entry name" value="DUF3833"/>
</dbReference>
<gene>
    <name evidence="1" type="ORF">SAMN05421757_101583</name>
</gene>
<evidence type="ECO:0000313" key="2">
    <source>
        <dbReference type="Proteomes" id="UP000198426"/>
    </source>
</evidence>
<protein>
    <recommendedName>
        <fullName evidence="3">DUF3833 domain-containing protein</fullName>
    </recommendedName>
</protein>
<name>A0A239D261_9RHOB</name>
<evidence type="ECO:0000313" key="1">
    <source>
        <dbReference type="EMBL" id="SNS25904.1"/>
    </source>
</evidence>
<dbReference type="Pfam" id="PF12915">
    <property type="entry name" value="DUF3833"/>
    <property type="match status" value="1"/>
</dbReference>
<dbReference type="RefSeq" id="WP_089231097.1">
    <property type="nucleotide sequence ID" value="NZ_FZOY01000001.1"/>
</dbReference>